<comment type="cofactor">
    <cofactor evidence="1 8">
        <name>Mg(2+)</name>
        <dbReference type="ChEBI" id="CHEBI:18420"/>
    </cofactor>
</comment>
<sequence length="139" mass="15174">MTPRHLRGLADTNILIHLERLPREALPGELLTSAVTLAELSAGVHQTDDALERAKRIARLQRTEAMFDPLPFDTVAARQYGLIAAGVIANGRKPRRREADLMIAAVAAAHRLPLFTTNPDDFKGADAVITVVPVPRPED</sequence>
<dbReference type="CDD" id="cd18732">
    <property type="entry name" value="PIN_MtVapC4-C5_like"/>
    <property type="match status" value="1"/>
</dbReference>
<evidence type="ECO:0000256" key="6">
    <source>
        <dbReference type="ARBA" id="ARBA00022842"/>
    </source>
</evidence>
<dbReference type="SUPFAM" id="SSF88723">
    <property type="entry name" value="PIN domain-like"/>
    <property type="match status" value="1"/>
</dbReference>
<dbReference type="InterPro" id="IPR029060">
    <property type="entry name" value="PIN-like_dom_sf"/>
</dbReference>
<dbReference type="EC" id="3.1.-.-" evidence="8"/>
<dbReference type="GO" id="GO:0016787">
    <property type="term" value="F:hydrolase activity"/>
    <property type="evidence" value="ECO:0007669"/>
    <property type="project" value="UniProtKB-KW"/>
</dbReference>
<dbReference type="OrthoDB" id="3257696at2"/>
<dbReference type="InterPro" id="IPR002716">
    <property type="entry name" value="PIN_dom"/>
</dbReference>
<dbReference type="GO" id="GO:0004540">
    <property type="term" value="F:RNA nuclease activity"/>
    <property type="evidence" value="ECO:0007669"/>
    <property type="project" value="InterPro"/>
</dbReference>
<evidence type="ECO:0000259" key="9">
    <source>
        <dbReference type="Pfam" id="PF01850"/>
    </source>
</evidence>
<accession>A0A5R8PL19</accession>
<dbReference type="Pfam" id="PF01850">
    <property type="entry name" value="PIN"/>
    <property type="match status" value="1"/>
</dbReference>
<dbReference type="InterPro" id="IPR050556">
    <property type="entry name" value="Type_II_TA_system_RNase"/>
</dbReference>
<evidence type="ECO:0000256" key="8">
    <source>
        <dbReference type="HAMAP-Rule" id="MF_00265"/>
    </source>
</evidence>
<evidence type="ECO:0000313" key="11">
    <source>
        <dbReference type="Proteomes" id="UP000308349"/>
    </source>
</evidence>
<dbReference type="PANTHER" id="PTHR33653">
    <property type="entry name" value="RIBONUCLEASE VAPC2"/>
    <property type="match status" value="1"/>
</dbReference>
<protein>
    <recommendedName>
        <fullName evidence="8">Ribonuclease VapC</fullName>
        <shortName evidence="8">RNase VapC</shortName>
        <ecNumber evidence="8">3.1.-.-</ecNumber>
    </recommendedName>
    <alternativeName>
        <fullName evidence="8">Toxin VapC</fullName>
    </alternativeName>
</protein>
<dbReference type="Gene3D" id="3.40.50.1010">
    <property type="entry name" value="5'-nuclease"/>
    <property type="match status" value="1"/>
</dbReference>
<dbReference type="PANTHER" id="PTHR33653:SF1">
    <property type="entry name" value="RIBONUCLEASE VAPC2"/>
    <property type="match status" value="1"/>
</dbReference>
<keyword evidence="2 8" id="KW-1277">Toxin-antitoxin system</keyword>
<evidence type="ECO:0000256" key="5">
    <source>
        <dbReference type="ARBA" id="ARBA00022801"/>
    </source>
</evidence>
<feature type="binding site" evidence="8">
    <location>
        <position position="11"/>
    </location>
    <ligand>
        <name>Mg(2+)</name>
        <dbReference type="ChEBI" id="CHEBI:18420"/>
    </ligand>
</feature>
<keyword evidence="4 8" id="KW-0479">Metal-binding</keyword>
<evidence type="ECO:0000256" key="7">
    <source>
        <dbReference type="ARBA" id="ARBA00038093"/>
    </source>
</evidence>
<gene>
    <name evidence="8" type="primary">vapC</name>
    <name evidence="10" type="ORF">FEK35_02105</name>
</gene>
<organism evidence="10 11">
    <name type="scientific">Nocardia cyriacigeorgica</name>
    <dbReference type="NCBI Taxonomy" id="135487"/>
    <lineage>
        <taxon>Bacteria</taxon>
        <taxon>Bacillati</taxon>
        <taxon>Actinomycetota</taxon>
        <taxon>Actinomycetes</taxon>
        <taxon>Mycobacteriales</taxon>
        <taxon>Nocardiaceae</taxon>
        <taxon>Nocardia</taxon>
    </lineage>
</organism>
<dbReference type="Proteomes" id="UP000308349">
    <property type="component" value="Unassembled WGS sequence"/>
</dbReference>
<dbReference type="EMBL" id="VBUU01000001">
    <property type="protein sequence ID" value="TLG17940.1"/>
    <property type="molecule type" value="Genomic_DNA"/>
</dbReference>
<keyword evidence="3 8" id="KW-0540">Nuclease</keyword>
<evidence type="ECO:0000256" key="1">
    <source>
        <dbReference type="ARBA" id="ARBA00001946"/>
    </source>
</evidence>
<keyword evidence="5 8" id="KW-0378">Hydrolase</keyword>
<dbReference type="RefSeq" id="WP_138454694.1">
    <property type="nucleotide sequence ID" value="NZ_VBUU01000001.1"/>
</dbReference>
<evidence type="ECO:0000256" key="2">
    <source>
        <dbReference type="ARBA" id="ARBA00022649"/>
    </source>
</evidence>
<proteinExistence type="inferred from homology"/>
<dbReference type="AlphaFoldDB" id="A0A5R8PL19"/>
<evidence type="ECO:0000313" key="10">
    <source>
        <dbReference type="EMBL" id="TLG17940.1"/>
    </source>
</evidence>
<dbReference type="InterPro" id="IPR022907">
    <property type="entry name" value="VapC_family"/>
</dbReference>
<feature type="domain" description="PIN" evidence="9">
    <location>
        <begin position="11"/>
        <end position="125"/>
    </location>
</feature>
<evidence type="ECO:0000256" key="3">
    <source>
        <dbReference type="ARBA" id="ARBA00022722"/>
    </source>
</evidence>
<dbReference type="GO" id="GO:0090729">
    <property type="term" value="F:toxin activity"/>
    <property type="evidence" value="ECO:0007669"/>
    <property type="project" value="UniProtKB-KW"/>
</dbReference>
<evidence type="ECO:0000256" key="4">
    <source>
        <dbReference type="ARBA" id="ARBA00022723"/>
    </source>
</evidence>
<comment type="function">
    <text evidence="8">Toxic component of a toxin-antitoxin (TA) system. An RNase.</text>
</comment>
<dbReference type="HAMAP" id="MF_00265">
    <property type="entry name" value="VapC_Nob1"/>
    <property type="match status" value="1"/>
</dbReference>
<name>A0A5R8PL19_9NOCA</name>
<reference evidence="10 11" key="1">
    <citation type="submission" date="2019-05" db="EMBL/GenBank/DDBJ databases">
        <title>Genomes sequences of two Nocardia cyriacigeorgica environmental isolates, type strains Nocardia asteroides ATCC 19247 and Nocardia cyriacigeorgica DSM 44484.</title>
        <authorList>
            <person name="Vautrin F."/>
            <person name="Bergeron E."/>
            <person name="Dubost A."/>
            <person name="Abrouk D."/>
            <person name="Rodriguez Nava V."/>
            <person name="Pujic P."/>
        </authorList>
    </citation>
    <scope>NUCLEOTIDE SEQUENCE [LARGE SCALE GENOMIC DNA]</scope>
    <source>
        <strain evidence="10 11">EML 1456</strain>
    </source>
</reference>
<keyword evidence="8" id="KW-0800">Toxin</keyword>
<comment type="similarity">
    <text evidence="7 8">Belongs to the PINc/VapC protein family.</text>
</comment>
<keyword evidence="6 8" id="KW-0460">Magnesium</keyword>
<comment type="caution">
    <text evidence="10">The sequence shown here is derived from an EMBL/GenBank/DDBJ whole genome shotgun (WGS) entry which is preliminary data.</text>
</comment>
<feature type="binding site" evidence="8">
    <location>
        <position position="100"/>
    </location>
    <ligand>
        <name>Mg(2+)</name>
        <dbReference type="ChEBI" id="CHEBI:18420"/>
    </ligand>
</feature>
<dbReference type="GO" id="GO:0000287">
    <property type="term" value="F:magnesium ion binding"/>
    <property type="evidence" value="ECO:0007669"/>
    <property type="project" value="UniProtKB-UniRule"/>
</dbReference>